<comment type="caution">
    <text evidence="11">The sequence shown here is derived from an EMBL/GenBank/DDBJ whole genome shotgun (WGS) entry which is preliminary data.</text>
</comment>
<dbReference type="Proteomes" id="UP000178735">
    <property type="component" value="Unassembled WGS sequence"/>
</dbReference>
<keyword evidence="6" id="KW-0328">Glycosyltransferase</keyword>
<dbReference type="AlphaFoldDB" id="A0A1F7WVM0"/>
<keyword evidence="7" id="KW-0808">Transferase</keyword>
<reference evidence="11 12" key="1">
    <citation type="journal article" date="2016" name="Nat. Commun.">
        <title>Thousands of microbial genomes shed light on interconnected biogeochemical processes in an aquifer system.</title>
        <authorList>
            <person name="Anantharaman K."/>
            <person name="Brown C.T."/>
            <person name="Hug L.A."/>
            <person name="Sharon I."/>
            <person name="Castelle C.J."/>
            <person name="Probst A.J."/>
            <person name="Thomas B.C."/>
            <person name="Singh A."/>
            <person name="Wilkins M.J."/>
            <person name="Karaoz U."/>
            <person name="Brodie E.L."/>
            <person name="Williams K.H."/>
            <person name="Hubbard S.S."/>
            <person name="Banfield J.F."/>
        </authorList>
    </citation>
    <scope>NUCLEOTIDE SEQUENCE [LARGE SCALE GENOMIC DNA]</scope>
</reference>
<sequence>MSDKKKIMIIAGEISGDLYGHPLVLELMKSGRDIEISGIGGPRMKSAGMKTYYDSSSWGTIGMIEAIKKLPCLYWAYYDIGEKLKRVMPDVLVLIDYPGFNMRLCRYAKQLGIPTLYYFPPAKWSYNHEDVCDAARTITRVAAPFEHTYDIYKKAGANVEFVGNPLLEIVKTRSSREEILKKLRAAEGEKIISLLPGSRSMEVRYMLPVLAETAAMLGAKIKNARFIMPVSSSTISKGTGITLEYIKNVINSYGADVSVETDMTYDILAASDFSIITSGTATLEAACLLTPMVIVYKVSLLTEIYARTMTSLPKYFGLPNLILNKAVVPEFIQTNVTPEIISEAVVEILNSPDKLADMKNELKAVVKNLGDIGATKKVSEMILEMVK</sequence>
<dbReference type="GO" id="GO:0016020">
    <property type="term" value="C:membrane"/>
    <property type="evidence" value="ECO:0007669"/>
    <property type="project" value="GOC"/>
</dbReference>
<organism evidence="11 12">
    <name type="scientific">Candidatus Wallbacteria bacterium GWC2_49_35</name>
    <dbReference type="NCBI Taxonomy" id="1817813"/>
    <lineage>
        <taxon>Bacteria</taxon>
        <taxon>Candidatus Walliibacteriota</taxon>
    </lineage>
</organism>
<dbReference type="Pfam" id="PF02684">
    <property type="entry name" value="LpxB"/>
    <property type="match status" value="1"/>
</dbReference>
<keyword evidence="8" id="KW-0443">Lipid metabolism</keyword>
<keyword evidence="4" id="KW-0444">Lipid biosynthesis</keyword>
<evidence type="ECO:0000313" key="12">
    <source>
        <dbReference type="Proteomes" id="UP000178735"/>
    </source>
</evidence>
<evidence type="ECO:0000256" key="2">
    <source>
        <dbReference type="ARBA" id="ARBA00012687"/>
    </source>
</evidence>
<dbReference type="PANTHER" id="PTHR30372:SF4">
    <property type="entry name" value="LIPID-A-DISACCHARIDE SYNTHASE, MITOCHONDRIAL-RELATED"/>
    <property type="match status" value="1"/>
</dbReference>
<dbReference type="EC" id="2.4.1.182" evidence="2 10"/>
<comment type="function">
    <text evidence="1">Condensation of UDP-2,3-diacylglucosamine and 2,3-diacylglucosamine-1-phosphate to form lipid A disaccharide, a precursor of lipid A, a phosphorylated glycolipid that anchors the lipopolysaccharide to the outer membrane of the cell.</text>
</comment>
<dbReference type="InterPro" id="IPR003835">
    <property type="entry name" value="Glyco_trans_19"/>
</dbReference>
<evidence type="ECO:0000256" key="10">
    <source>
        <dbReference type="NCBIfam" id="TIGR00215"/>
    </source>
</evidence>
<proteinExistence type="predicted"/>
<dbReference type="GO" id="GO:0005543">
    <property type="term" value="F:phospholipid binding"/>
    <property type="evidence" value="ECO:0007669"/>
    <property type="project" value="TreeGrafter"/>
</dbReference>
<comment type="catalytic activity">
    <reaction evidence="9">
        <text>a lipid X + a UDP-2-N,3-O-bis[(3R)-3-hydroxyacyl]-alpha-D-glucosamine = a lipid A disaccharide + UDP + H(+)</text>
        <dbReference type="Rhea" id="RHEA:67828"/>
        <dbReference type="ChEBI" id="CHEBI:15378"/>
        <dbReference type="ChEBI" id="CHEBI:58223"/>
        <dbReference type="ChEBI" id="CHEBI:137748"/>
        <dbReference type="ChEBI" id="CHEBI:176338"/>
        <dbReference type="ChEBI" id="CHEBI:176343"/>
        <dbReference type="EC" id="2.4.1.182"/>
    </reaction>
</comment>
<evidence type="ECO:0000256" key="8">
    <source>
        <dbReference type="ARBA" id="ARBA00023098"/>
    </source>
</evidence>
<keyword evidence="5" id="KW-0441">Lipid A biosynthesis</keyword>
<evidence type="ECO:0000256" key="9">
    <source>
        <dbReference type="ARBA" id="ARBA00048975"/>
    </source>
</evidence>
<evidence type="ECO:0000313" key="11">
    <source>
        <dbReference type="EMBL" id="OGM06707.1"/>
    </source>
</evidence>
<dbReference type="STRING" id="1817813.A2008_09630"/>
<protein>
    <recommendedName>
        <fullName evidence="3 10">Lipid-A-disaccharide synthase</fullName>
        <ecNumber evidence="2 10">2.4.1.182</ecNumber>
    </recommendedName>
</protein>
<evidence type="ECO:0000256" key="1">
    <source>
        <dbReference type="ARBA" id="ARBA00002056"/>
    </source>
</evidence>
<dbReference type="SUPFAM" id="SSF53756">
    <property type="entry name" value="UDP-Glycosyltransferase/glycogen phosphorylase"/>
    <property type="match status" value="1"/>
</dbReference>
<evidence type="ECO:0000256" key="5">
    <source>
        <dbReference type="ARBA" id="ARBA00022556"/>
    </source>
</evidence>
<name>A0A1F7WVM0_9BACT</name>
<evidence type="ECO:0000256" key="6">
    <source>
        <dbReference type="ARBA" id="ARBA00022676"/>
    </source>
</evidence>
<evidence type="ECO:0000256" key="7">
    <source>
        <dbReference type="ARBA" id="ARBA00022679"/>
    </source>
</evidence>
<dbReference type="NCBIfam" id="TIGR00215">
    <property type="entry name" value="lpxB"/>
    <property type="match status" value="1"/>
</dbReference>
<dbReference type="GO" id="GO:0009245">
    <property type="term" value="P:lipid A biosynthetic process"/>
    <property type="evidence" value="ECO:0007669"/>
    <property type="project" value="UniProtKB-UniRule"/>
</dbReference>
<accession>A0A1F7WVM0</accession>
<dbReference type="PANTHER" id="PTHR30372">
    <property type="entry name" value="LIPID-A-DISACCHARIDE SYNTHASE"/>
    <property type="match status" value="1"/>
</dbReference>
<gene>
    <name evidence="11" type="ORF">A2008_09630</name>
</gene>
<dbReference type="EMBL" id="MGFH01000054">
    <property type="protein sequence ID" value="OGM06707.1"/>
    <property type="molecule type" value="Genomic_DNA"/>
</dbReference>
<evidence type="ECO:0000256" key="4">
    <source>
        <dbReference type="ARBA" id="ARBA00022516"/>
    </source>
</evidence>
<dbReference type="GO" id="GO:0008915">
    <property type="term" value="F:lipid-A-disaccharide synthase activity"/>
    <property type="evidence" value="ECO:0007669"/>
    <property type="project" value="UniProtKB-UniRule"/>
</dbReference>
<evidence type="ECO:0000256" key="3">
    <source>
        <dbReference type="ARBA" id="ARBA00020902"/>
    </source>
</evidence>